<feature type="chain" id="PRO_5003931263" evidence="1">
    <location>
        <begin position="20"/>
        <end position="103"/>
    </location>
</feature>
<keyword evidence="1" id="KW-0732">Signal</keyword>
<sequence>LFFFFLSVLLIMFLQLSKFFPLCSRPPGTYLPSCNPPTLVHVHDCAYKFFGISISCTFLTPPRLFCTYQLCFIIPVPFLPFSPSLSPLIMVQIISISMILFLF</sequence>
<feature type="non-terminal residue" evidence="2">
    <location>
        <position position="1"/>
    </location>
</feature>
<protein>
    <submittedName>
        <fullName evidence="2">Putative secreted protein</fullName>
    </submittedName>
</protein>
<accession>K9IQ72</accession>
<name>K9IQ72_DESRO</name>
<evidence type="ECO:0000256" key="1">
    <source>
        <dbReference type="SAM" id="SignalP"/>
    </source>
</evidence>
<proteinExistence type="evidence at transcript level"/>
<evidence type="ECO:0000313" key="2">
    <source>
        <dbReference type="EMBL" id="JAA50443.1"/>
    </source>
</evidence>
<reference evidence="2" key="1">
    <citation type="submission" date="2012-11" db="EMBL/GenBank/DDBJ databases">
        <title>The Vampirome: Transcriptome and Proteome Analysis of the Submandibular and Accessory Glands of the Vampire Bat and Vector of Human Rabies, Desmodus rotundus.</title>
        <authorList>
            <person name="Francischetti I.M.B."/>
            <person name="Assumpcao T.C.F."/>
            <person name="Ma D."/>
            <person name="Vicente E.C."/>
            <person name="Ribeiro J.M.C."/>
        </authorList>
    </citation>
    <scope>NUCLEOTIDE SEQUENCE</scope>
    <source>
        <tissue evidence="2">Salivary gland</tissue>
    </source>
</reference>
<organism evidence="2">
    <name type="scientific">Desmodus rotundus</name>
    <name type="common">Vampire bat</name>
    <dbReference type="NCBI Taxonomy" id="9430"/>
    <lineage>
        <taxon>Eukaryota</taxon>
        <taxon>Metazoa</taxon>
        <taxon>Chordata</taxon>
        <taxon>Craniata</taxon>
        <taxon>Vertebrata</taxon>
        <taxon>Euteleostomi</taxon>
        <taxon>Mammalia</taxon>
        <taxon>Eutheria</taxon>
        <taxon>Laurasiatheria</taxon>
        <taxon>Chiroptera</taxon>
        <taxon>Yangochiroptera</taxon>
        <taxon>Phyllostomidae</taxon>
        <taxon>Desmodontinae</taxon>
        <taxon>Desmodus</taxon>
    </lineage>
</organism>
<dbReference type="AlphaFoldDB" id="K9IQ72"/>
<feature type="signal peptide" evidence="1">
    <location>
        <begin position="1"/>
        <end position="19"/>
    </location>
</feature>
<dbReference type="EMBL" id="GABZ01003082">
    <property type="protein sequence ID" value="JAA50443.1"/>
    <property type="molecule type" value="mRNA"/>
</dbReference>